<name>A0A8J2JCW4_9HEXA</name>
<protein>
    <submittedName>
        <fullName evidence="2">Uncharacterized protein</fullName>
    </submittedName>
</protein>
<sequence>KRQNRKGRPYVAALDSLQKW</sequence>
<feature type="region of interest" description="Disordered" evidence="1">
    <location>
        <begin position="1"/>
        <end position="20"/>
    </location>
</feature>
<dbReference type="EMBL" id="CAJVCH010044198">
    <property type="protein sequence ID" value="CAG7717251.1"/>
    <property type="molecule type" value="Genomic_DNA"/>
</dbReference>
<feature type="non-terminal residue" evidence="2">
    <location>
        <position position="1"/>
    </location>
</feature>
<keyword evidence="3" id="KW-1185">Reference proteome</keyword>
<accession>A0A8J2JCW4</accession>
<evidence type="ECO:0000313" key="3">
    <source>
        <dbReference type="Proteomes" id="UP000708208"/>
    </source>
</evidence>
<evidence type="ECO:0000256" key="1">
    <source>
        <dbReference type="SAM" id="MobiDB-lite"/>
    </source>
</evidence>
<comment type="caution">
    <text evidence="2">The sequence shown here is derived from an EMBL/GenBank/DDBJ whole genome shotgun (WGS) entry which is preliminary data.</text>
</comment>
<dbReference type="Proteomes" id="UP000708208">
    <property type="component" value="Unassembled WGS sequence"/>
</dbReference>
<proteinExistence type="predicted"/>
<organism evidence="2 3">
    <name type="scientific">Allacma fusca</name>
    <dbReference type="NCBI Taxonomy" id="39272"/>
    <lineage>
        <taxon>Eukaryota</taxon>
        <taxon>Metazoa</taxon>
        <taxon>Ecdysozoa</taxon>
        <taxon>Arthropoda</taxon>
        <taxon>Hexapoda</taxon>
        <taxon>Collembola</taxon>
        <taxon>Symphypleona</taxon>
        <taxon>Sminthuridae</taxon>
        <taxon>Allacma</taxon>
    </lineage>
</organism>
<dbReference type="AlphaFoldDB" id="A0A8J2JCW4"/>
<evidence type="ECO:0000313" key="2">
    <source>
        <dbReference type="EMBL" id="CAG7717251.1"/>
    </source>
</evidence>
<reference evidence="2" key="1">
    <citation type="submission" date="2021-06" db="EMBL/GenBank/DDBJ databases">
        <authorList>
            <person name="Hodson N. C."/>
            <person name="Mongue J. A."/>
            <person name="Jaron S. K."/>
        </authorList>
    </citation>
    <scope>NUCLEOTIDE SEQUENCE</scope>
</reference>
<gene>
    <name evidence="2" type="ORF">AFUS01_LOCUS6716</name>
</gene>